<comment type="subunit">
    <text evidence="5 6">Interacts with MinD and FtsZ.</text>
</comment>
<dbReference type="Gene3D" id="3.30.160.540">
    <property type="match status" value="1"/>
</dbReference>
<evidence type="ECO:0000256" key="4">
    <source>
        <dbReference type="ARBA" id="ARBA00023306"/>
    </source>
</evidence>
<dbReference type="InterPro" id="IPR016098">
    <property type="entry name" value="CAP/MinC_C"/>
</dbReference>
<evidence type="ECO:0000256" key="2">
    <source>
        <dbReference type="ARBA" id="ARBA00022618"/>
    </source>
</evidence>
<evidence type="ECO:0000259" key="8">
    <source>
        <dbReference type="Pfam" id="PF22642"/>
    </source>
</evidence>
<dbReference type="RefSeq" id="WP_226542144.1">
    <property type="nucleotide sequence ID" value="NZ_CP129013.1"/>
</dbReference>
<dbReference type="NCBIfam" id="TIGR01222">
    <property type="entry name" value="minC"/>
    <property type="match status" value="1"/>
</dbReference>
<dbReference type="EMBL" id="CP129013">
    <property type="protein sequence ID" value="WLR44084.1"/>
    <property type="molecule type" value="Genomic_DNA"/>
</dbReference>
<dbReference type="Pfam" id="PF22642">
    <property type="entry name" value="MinC_N_1"/>
    <property type="match status" value="1"/>
</dbReference>
<protein>
    <recommendedName>
        <fullName evidence="6">Probable septum site-determining protein MinC</fullName>
    </recommendedName>
</protein>
<evidence type="ECO:0000256" key="1">
    <source>
        <dbReference type="ARBA" id="ARBA00006291"/>
    </source>
</evidence>
<evidence type="ECO:0000259" key="7">
    <source>
        <dbReference type="Pfam" id="PF03775"/>
    </source>
</evidence>
<comment type="similarity">
    <text evidence="1 6">Belongs to the MinC family.</text>
</comment>
<keyword evidence="3 6" id="KW-0717">Septation</keyword>
<dbReference type="Proteomes" id="UP001197974">
    <property type="component" value="Chromosome"/>
</dbReference>
<organism evidence="9 10">
    <name type="scientific">Bacillus carboniphilus</name>
    <dbReference type="NCBI Taxonomy" id="86663"/>
    <lineage>
        <taxon>Bacteria</taxon>
        <taxon>Bacillati</taxon>
        <taxon>Bacillota</taxon>
        <taxon>Bacilli</taxon>
        <taxon>Bacillales</taxon>
        <taxon>Bacillaceae</taxon>
        <taxon>Bacillus</taxon>
    </lineage>
</organism>
<keyword evidence="4 6" id="KW-0131">Cell cycle</keyword>
<keyword evidence="2 6" id="KW-0132">Cell division</keyword>
<dbReference type="InterPro" id="IPR036145">
    <property type="entry name" value="MinC_C_sf"/>
</dbReference>
<keyword evidence="10" id="KW-1185">Reference proteome</keyword>
<reference evidence="9 10" key="1">
    <citation type="submission" date="2023-06" db="EMBL/GenBank/DDBJ databases">
        <title>Five Gram-positive bacteria isolated from mangrove sediments in Shenzhen, Guangdong, China.</title>
        <authorList>
            <person name="Yu S."/>
            <person name="Zheng W."/>
            <person name="Huang Y."/>
        </authorList>
    </citation>
    <scope>NUCLEOTIDE SEQUENCE [LARGE SCALE GENOMIC DNA]</scope>
    <source>
        <strain evidence="9 10">SaN35-3</strain>
    </source>
</reference>
<evidence type="ECO:0000256" key="3">
    <source>
        <dbReference type="ARBA" id="ARBA00023210"/>
    </source>
</evidence>
<evidence type="ECO:0000313" key="9">
    <source>
        <dbReference type="EMBL" id="WLR44084.1"/>
    </source>
</evidence>
<dbReference type="HAMAP" id="MF_00267">
    <property type="entry name" value="MinC"/>
    <property type="match status" value="1"/>
</dbReference>
<dbReference type="PANTHER" id="PTHR34108">
    <property type="entry name" value="SEPTUM SITE-DETERMINING PROTEIN MINC"/>
    <property type="match status" value="1"/>
</dbReference>
<evidence type="ECO:0000313" key="10">
    <source>
        <dbReference type="Proteomes" id="UP001197974"/>
    </source>
</evidence>
<proteinExistence type="inferred from homology"/>
<accession>A0ABY9JZ73</accession>
<evidence type="ECO:0000256" key="5">
    <source>
        <dbReference type="ARBA" id="ARBA00046874"/>
    </source>
</evidence>
<dbReference type="PANTHER" id="PTHR34108:SF1">
    <property type="entry name" value="SEPTUM SITE-DETERMINING PROTEIN MINC"/>
    <property type="match status" value="1"/>
</dbReference>
<comment type="function">
    <text evidence="6">Cell division inhibitor that blocks the formation of polar Z ring septums. Rapidly oscillates between the poles of the cell to destabilize FtsZ filaments that have formed before they mature into polar Z rings. Prevents FtsZ polymerization.</text>
</comment>
<dbReference type="Gene3D" id="2.160.20.70">
    <property type="match status" value="1"/>
</dbReference>
<evidence type="ECO:0000256" key="6">
    <source>
        <dbReference type="HAMAP-Rule" id="MF_00267"/>
    </source>
</evidence>
<dbReference type="InterPro" id="IPR055219">
    <property type="entry name" value="MinC_N_1"/>
</dbReference>
<dbReference type="Pfam" id="PF03775">
    <property type="entry name" value="MinC_C"/>
    <property type="match status" value="1"/>
</dbReference>
<gene>
    <name evidence="6 9" type="primary">minC</name>
    <name evidence="9" type="ORF">LC087_08310</name>
</gene>
<dbReference type="InterPro" id="IPR013033">
    <property type="entry name" value="MinC"/>
</dbReference>
<dbReference type="InterPro" id="IPR005526">
    <property type="entry name" value="Septum_form_inhib_MinC_C"/>
</dbReference>
<feature type="domain" description="Septum formation inhibitor MinC C-terminal" evidence="7">
    <location>
        <begin position="109"/>
        <end position="209"/>
    </location>
</feature>
<feature type="domain" description="Septum site-determining protein MinC N-terminal" evidence="8">
    <location>
        <begin position="9"/>
        <end position="86"/>
    </location>
</feature>
<name>A0ABY9JZ73_9BACI</name>
<sequence>MKVQKQQNVTIKGTRDGLTLHINDRCSLDEVLIELEHVLNQKQYDKENGPLITVNVNVGNRYLTNADEEKIKTIIRKKPNLTVQYINSDIMTKEEAERWKEESEVTTVVKIVRSGQVLHVEGDLLLVGDVNPGGKVIANGNIFIVGALKGSAHAGFKGDGQAVIVASVMNPMQLKISNIINRAPDQNEDSSRIHMECAYINDEEKIVIERLQQLSHIRPNLSRFEGGINGG</sequence>
<dbReference type="SUPFAM" id="SSF63848">
    <property type="entry name" value="Cell-division inhibitor MinC, C-terminal domain"/>
    <property type="match status" value="1"/>
</dbReference>